<sequence length="277" mass="29447">MSTPGGRQGPRLNFGDALQEGWRAFSRSPGPFVGFPLLVIALQFLIQPLQSRISNGGVPSSDPLDWVLYLIGLTGNLLLNLWCAIGLVRGAGSALQGGHPSLGQLMRWDGEVFGRLLRAWLLLAAMVAVPLLGLLLVVGGPLALLGIYADQLVPFSRTLVEVLGLSLAVVFALLLGVLLLGVIYLAINQSFLTQIVLFERAGSRTAVQRGRDLVDPSWLMVLLLTLIEGLLVLLGLLACLVGAFVAWPLVVCIATAAYRQLALAGGRPDPLPPLPGR</sequence>
<evidence type="ECO:0000313" key="3">
    <source>
        <dbReference type="Proteomes" id="UP001304461"/>
    </source>
</evidence>
<name>A0ABU5RPW2_9CYAN</name>
<feature type="transmembrane region" description="Helical" evidence="1">
    <location>
        <begin position="116"/>
        <end position="142"/>
    </location>
</feature>
<dbReference type="EMBL" id="JAYGHX010000001">
    <property type="protein sequence ID" value="MEA5389697.1"/>
    <property type="molecule type" value="Genomic_DNA"/>
</dbReference>
<organism evidence="2 3">
    <name type="scientific">Cyanobium gracile UHCC 0139</name>
    <dbReference type="NCBI Taxonomy" id="3110308"/>
    <lineage>
        <taxon>Bacteria</taxon>
        <taxon>Bacillati</taxon>
        <taxon>Cyanobacteriota</taxon>
        <taxon>Cyanophyceae</taxon>
        <taxon>Synechococcales</taxon>
        <taxon>Prochlorococcaceae</taxon>
        <taxon>Cyanobium</taxon>
    </lineage>
</organism>
<dbReference type="RefSeq" id="WP_323303841.1">
    <property type="nucleotide sequence ID" value="NZ_JAYGHX010000001.1"/>
</dbReference>
<keyword evidence="3" id="KW-1185">Reference proteome</keyword>
<proteinExistence type="predicted"/>
<feature type="transmembrane region" description="Helical" evidence="1">
    <location>
        <begin position="218"/>
        <end position="247"/>
    </location>
</feature>
<reference evidence="2 3" key="1">
    <citation type="submission" date="2023-12" db="EMBL/GenBank/DDBJ databases">
        <title>Baltic Sea Cyanobacteria.</title>
        <authorList>
            <person name="Delbaje E."/>
            <person name="Fewer D.P."/>
            <person name="Shishido T.K."/>
        </authorList>
    </citation>
    <scope>NUCLEOTIDE SEQUENCE [LARGE SCALE GENOMIC DNA]</scope>
    <source>
        <strain evidence="2 3">UHCC 0139</strain>
    </source>
</reference>
<feature type="transmembrane region" description="Helical" evidence="1">
    <location>
        <begin position="29"/>
        <end position="46"/>
    </location>
</feature>
<feature type="transmembrane region" description="Helical" evidence="1">
    <location>
        <begin position="66"/>
        <end position="88"/>
    </location>
</feature>
<dbReference type="Proteomes" id="UP001304461">
    <property type="component" value="Unassembled WGS sequence"/>
</dbReference>
<evidence type="ECO:0000256" key="1">
    <source>
        <dbReference type="SAM" id="Phobius"/>
    </source>
</evidence>
<gene>
    <name evidence="2" type="ORF">VB738_00355</name>
</gene>
<accession>A0ABU5RPW2</accession>
<evidence type="ECO:0000313" key="2">
    <source>
        <dbReference type="EMBL" id="MEA5389697.1"/>
    </source>
</evidence>
<keyword evidence="1" id="KW-1133">Transmembrane helix</keyword>
<keyword evidence="1" id="KW-0812">Transmembrane</keyword>
<evidence type="ECO:0008006" key="4">
    <source>
        <dbReference type="Google" id="ProtNLM"/>
    </source>
</evidence>
<feature type="transmembrane region" description="Helical" evidence="1">
    <location>
        <begin position="162"/>
        <end position="187"/>
    </location>
</feature>
<keyword evidence="1" id="KW-0472">Membrane</keyword>
<comment type="caution">
    <text evidence="2">The sequence shown here is derived from an EMBL/GenBank/DDBJ whole genome shotgun (WGS) entry which is preliminary data.</text>
</comment>
<protein>
    <recommendedName>
        <fullName evidence="4">DUF975 domain-containing protein</fullName>
    </recommendedName>
</protein>